<feature type="region of interest" description="Disordered" evidence="1">
    <location>
        <begin position="1"/>
        <end position="22"/>
    </location>
</feature>
<feature type="transmembrane region" description="Helical" evidence="2">
    <location>
        <begin position="94"/>
        <end position="113"/>
    </location>
</feature>
<keyword evidence="4" id="KW-1185">Reference proteome</keyword>
<feature type="transmembrane region" description="Helical" evidence="2">
    <location>
        <begin position="476"/>
        <end position="499"/>
    </location>
</feature>
<dbReference type="AlphaFoldDB" id="A0A098Y4Z5"/>
<protein>
    <recommendedName>
        <fullName evidence="5">Polyketide antibiotic transporter</fullName>
    </recommendedName>
</protein>
<dbReference type="STRING" id="1522368.IN07_22570"/>
<feature type="transmembrane region" description="Helical" evidence="2">
    <location>
        <begin position="38"/>
        <end position="55"/>
    </location>
</feature>
<proteinExistence type="predicted"/>
<feature type="compositionally biased region" description="Low complexity" evidence="1">
    <location>
        <begin position="1"/>
        <end position="18"/>
    </location>
</feature>
<comment type="caution">
    <text evidence="3">The sequence shown here is derived from an EMBL/GenBank/DDBJ whole genome shotgun (WGS) entry which is preliminary data.</text>
</comment>
<feature type="transmembrane region" description="Helical" evidence="2">
    <location>
        <begin position="519"/>
        <end position="540"/>
    </location>
</feature>
<feature type="transmembrane region" description="Helical" evidence="2">
    <location>
        <begin position="444"/>
        <end position="469"/>
    </location>
</feature>
<feature type="transmembrane region" description="Helical" evidence="2">
    <location>
        <begin position="174"/>
        <end position="196"/>
    </location>
</feature>
<keyword evidence="2" id="KW-0472">Membrane</keyword>
<evidence type="ECO:0000256" key="1">
    <source>
        <dbReference type="SAM" id="MobiDB-lite"/>
    </source>
</evidence>
<evidence type="ECO:0008006" key="5">
    <source>
        <dbReference type="Google" id="ProtNLM"/>
    </source>
</evidence>
<organism evidence="3 4">
    <name type="scientific">Modestobacter caceresii</name>
    <dbReference type="NCBI Taxonomy" id="1522368"/>
    <lineage>
        <taxon>Bacteria</taxon>
        <taxon>Bacillati</taxon>
        <taxon>Actinomycetota</taxon>
        <taxon>Actinomycetes</taxon>
        <taxon>Geodermatophilales</taxon>
        <taxon>Geodermatophilaceae</taxon>
        <taxon>Modestobacter</taxon>
    </lineage>
</organism>
<name>A0A098Y4Z5_9ACTN</name>
<evidence type="ECO:0000313" key="4">
    <source>
        <dbReference type="Proteomes" id="UP000029713"/>
    </source>
</evidence>
<sequence>MTTGTAPAPTASAAGWTPEPGPAGRAVTALAVRSVRRGAVLVTAVAAGMPALVAVQHRQLDQELAGASLAALAENPAIRTLFGPPVALDDPGGFTVWRTGTAIAVLVGVWAALATTRMTRGEEEAGRWDLLLAGPARLPAVLLRHLAVLLGASALVGVATAAGLVLAGTATTGAVLFGALIGGTGMVGAALGALAAQLLAERRAAAGLAVGVLLAGLLARMVADGVPALGWLHWLSPFGLLGRSAPFAADRVLPLLVLAAAVAVLVAAAVTVSARRDVGSGPWRRPGAVRPGARRLRSLPGLVARHTGRPVVGWGAAVAAYFALIGLLATTMTDFLTENPRFAELAAQAGFAELGSVRGYVASLFTLLAVPVGAFVASRVAATAADEVAGRLTLLYSLPVRRVRWLATELTGVAVGAVLLTGAAGLATWLGATWVGADLSAGAALAGVLNVLPVVAVCLGAAVAALACAPAAVLPLGVLPAAGGYLLLVLADTLSWPGWVRGLSPFAHLAAVPAEPVDVPGLVGLLAVAAVLTAGGLTGYRHRDLRG</sequence>
<feature type="transmembrane region" description="Helical" evidence="2">
    <location>
        <begin position="252"/>
        <end position="274"/>
    </location>
</feature>
<evidence type="ECO:0000313" key="3">
    <source>
        <dbReference type="EMBL" id="KGH44751.1"/>
    </source>
</evidence>
<dbReference type="RefSeq" id="WP_036340364.1">
    <property type="nucleotide sequence ID" value="NZ_JPMX01000118.1"/>
</dbReference>
<gene>
    <name evidence="3" type="ORF">IN07_22570</name>
</gene>
<reference evidence="3 4" key="1">
    <citation type="submission" date="2014-07" db="EMBL/GenBank/DDBJ databases">
        <title>Biosystematic studies on Modestobacter strains isolated from extreme hyper-arid desert soil and from historic building.</title>
        <authorList>
            <person name="Bukarasam K."/>
            <person name="Bull A."/>
            <person name="Girard G."/>
            <person name="van Wezel G."/>
            <person name="Goodfellow M."/>
        </authorList>
    </citation>
    <scope>NUCLEOTIDE SEQUENCE [LARGE SCALE GENOMIC DNA]</scope>
    <source>
        <strain evidence="3 4">KNN45-2b</strain>
    </source>
</reference>
<feature type="transmembrane region" description="Helical" evidence="2">
    <location>
        <begin position="403"/>
        <end position="432"/>
    </location>
</feature>
<dbReference type="Proteomes" id="UP000029713">
    <property type="component" value="Unassembled WGS sequence"/>
</dbReference>
<feature type="transmembrane region" description="Helical" evidence="2">
    <location>
        <begin position="311"/>
        <end position="332"/>
    </location>
</feature>
<keyword evidence="2" id="KW-0812">Transmembrane</keyword>
<feature type="transmembrane region" description="Helical" evidence="2">
    <location>
        <begin position="146"/>
        <end position="168"/>
    </location>
</feature>
<feature type="transmembrane region" description="Helical" evidence="2">
    <location>
        <begin position="208"/>
        <end position="232"/>
    </location>
</feature>
<feature type="transmembrane region" description="Helical" evidence="2">
    <location>
        <begin position="360"/>
        <end position="382"/>
    </location>
</feature>
<accession>A0A098Y4Z5</accession>
<evidence type="ECO:0000256" key="2">
    <source>
        <dbReference type="SAM" id="Phobius"/>
    </source>
</evidence>
<keyword evidence="2" id="KW-1133">Transmembrane helix</keyword>
<dbReference type="EMBL" id="JPMX01000118">
    <property type="protein sequence ID" value="KGH44751.1"/>
    <property type="molecule type" value="Genomic_DNA"/>
</dbReference>